<evidence type="ECO:0000256" key="1">
    <source>
        <dbReference type="ARBA" id="ARBA00022475"/>
    </source>
</evidence>
<gene>
    <name evidence="13" type="ORF">ACFSAS_04550</name>
</gene>
<evidence type="ECO:0000256" key="5">
    <source>
        <dbReference type="ARBA" id="ARBA00022801"/>
    </source>
</evidence>
<name>A0ABD6DRJ4_9EURY</name>
<dbReference type="AlphaFoldDB" id="A0ABD6DRJ4"/>
<keyword evidence="4" id="KW-0479">Metal-binding</keyword>
<evidence type="ECO:0000256" key="9">
    <source>
        <dbReference type="ARBA" id="ARBA00023136"/>
    </source>
</evidence>
<evidence type="ECO:0000256" key="3">
    <source>
        <dbReference type="ARBA" id="ARBA00022692"/>
    </source>
</evidence>
<organism evidence="13 14">
    <name type="scientific">Halobellus litoreus</name>
    <dbReference type="NCBI Taxonomy" id="755310"/>
    <lineage>
        <taxon>Archaea</taxon>
        <taxon>Methanobacteriati</taxon>
        <taxon>Methanobacteriota</taxon>
        <taxon>Stenosarchaea group</taxon>
        <taxon>Halobacteria</taxon>
        <taxon>Halobacteriales</taxon>
        <taxon>Haloferacaceae</taxon>
        <taxon>Halobellus</taxon>
    </lineage>
</organism>
<keyword evidence="8 10" id="KW-0482">Metalloprotease</keyword>
<dbReference type="EC" id="3.4.24.-" evidence="13"/>
<feature type="transmembrane region" description="Helical" evidence="11">
    <location>
        <begin position="178"/>
        <end position="200"/>
    </location>
</feature>
<evidence type="ECO:0000256" key="7">
    <source>
        <dbReference type="ARBA" id="ARBA00022989"/>
    </source>
</evidence>
<keyword evidence="3 11" id="KW-0812">Transmembrane</keyword>
<dbReference type="PANTHER" id="PTHR43221:SF2">
    <property type="entry name" value="PROTEASE HTPX HOMOLOG"/>
    <property type="match status" value="1"/>
</dbReference>
<keyword evidence="5 10" id="KW-0378">Hydrolase</keyword>
<evidence type="ECO:0000259" key="12">
    <source>
        <dbReference type="Pfam" id="PF01435"/>
    </source>
</evidence>
<feature type="transmembrane region" description="Helical" evidence="11">
    <location>
        <begin position="37"/>
        <end position="55"/>
    </location>
</feature>
<sequence length="318" mass="33958">MIAAVLGLALLTVGFLIGVWGVFYGVLAAFGAGSPEYVATGIAALTLLAIGLFEYKQLDSIERVADARRVDSADAPTLYETATRVAAQLDVPVPTIAISDRRAPEALAVGFRPGNVHLVLSRGTLDALQGTEELEAVVAHELAHVKNRDAMVMTAVSLPVVLAEGLRSRVAAVDDPGWAAIVIVPLAAVSTVVGTVGRAITARLSRVRERAADRTAATVTGSPAALASALKRLDEDIADTPTRDLRDASGVSSLSILPLEPAELEKVMLGPEGETEPSYWWLRTRLHRLERWLFRTHPPTEERIETLSAAEYEQETSA</sequence>
<evidence type="ECO:0000256" key="2">
    <source>
        <dbReference type="ARBA" id="ARBA00022670"/>
    </source>
</evidence>
<comment type="cofactor">
    <cofactor evidence="10">
        <name>Zn(2+)</name>
        <dbReference type="ChEBI" id="CHEBI:29105"/>
    </cofactor>
    <text evidence="10">Binds 1 zinc ion per subunit.</text>
</comment>
<evidence type="ECO:0000256" key="6">
    <source>
        <dbReference type="ARBA" id="ARBA00022833"/>
    </source>
</evidence>
<protein>
    <submittedName>
        <fullName evidence="13">M48 family metalloprotease</fullName>
        <ecNumber evidence="13">3.4.24.-</ecNumber>
    </submittedName>
</protein>
<dbReference type="EMBL" id="JBHUDP010000001">
    <property type="protein sequence ID" value="MFD1684876.1"/>
    <property type="molecule type" value="Genomic_DNA"/>
</dbReference>
<evidence type="ECO:0000313" key="14">
    <source>
        <dbReference type="Proteomes" id="UP001597092"/>
    </source>
</evidence>
<comment type="caution">
    <text evidence="13">The sequence shown here is derived from an EMBL/GenBank/DDBJ whole genome shotgun (WGS) entry which is preliminary data.</text>
</comment>
<dbReference type="PANTHER" id="PTHR43221">
    <property type="entry name" value="PROTEASE HTPX"/>
    <property type="match status" value="1"/>
</dbReference>
<dbReference type="RefSeq" id="WP_305149198.1">
    <property type="nucleotide sequence ID" value="NZ_JANHAW010000002.1"/>
</dbReference>
<evidence type="ECO:0000256" key="8">
    <source>
        <dbReference type="ARBA" id="ARBA00023049"/>
    </source>
</evidence>
<keyword evidence="9 11" id="KW-0472">Membrane</keyword>
<keyword evidence="6 10" id="KW-0862">Zinc</keyword>
<proteinExistence type="inferred from homology"/>
<dbReference type="GO" id="GO:0046872">
    <property type="term" value="F:metal ion binding"/>
    <property type="evidence" value="ECO:0007669"/>
    <property type="project" value="UniProtKB-KW"/>
</dbReference>
<dbReference type="Proteomes" id="UP001597092">
    <property type="component" value="Unassembled WGS sequence"/>
</dbReference>
<evidence type="ECO:0000256" key="4">
    <source>
        <dbReference type="ARBA" id="ARBA00022723"/>
    </source>
</evidence>
<keyword evidence="1" id="KW-1003">Cell membrane</keyword>
<dbReference type="InterPro" id="IPR050083">
    <property type="entry name" value="HtpX_protease"/>
</dbReference>
<dbReference type="InterPro" id="IPR001915">
    <property type="entry name" value="Peptidase_M48"/>
</dbReference>
<keyword evidence="14" id="KW-1185">Reference proteome</keyword>
<comment type="similarity">
    <text evidence="10">Belongs to the peptidase M48 family.</text>
</comment>
<dbReference type="Pfam" id="PF01435">
    <property type="entry name" value="Peptidase_M48"/>
    <property type="match status" value="1"/>
</dbReference>
<dbReference type="GO" id="GO:0008237">
    <property type="term" value="F:metallopeptidase activity"/>
    <property type="evidence" value="ECO:0007669"/>
    <property type="project" value="UniProtKB-KW"/>
</dbReference>
<keyword evidence="2 10" id="KW-0645">Protease</keyword>
<keyword evidence="7 11" id="KW-1133">Transmembrane helix</keyword>
<evidence type="ECO:0000256" key="11">
    <source>
        <dbReference type="SAM" id="Phobius"/>
    </source>
</evidence>
<reference evidence="13 14" key="1">
    <citation type="journal article" date="2019" name="Int. J. Syst. Evol. Microbiol.">
        <title>The Global Catalogue of Microorganisms (GCM) 10K type strain sequencing project: providing services to taxonomists for standard genome sequencing and annotation.</title>
        <authorList>
            <consortium name="The Broad Institute Genomics Platform"/>
            <consortium name="The Broad Institute Genome Sequencing Center for Infectious Disease"/>
            <person name="Wu L."/>
            <person name="Ma J."/>
        </authorList>
    </citation>
    <scope>NUCLEOTIDE SEQUENCE [LARGE SCALE GENOMIC DNA]</scope>
    <source>
        <strain evidence="13 14">CGMCC 1.10387</strain>
    </source>
</reference>
<dbReference type="GO" id="GO:0006508">
    <property type="term" value="P:proteolysis"/>
    <property type="evidence" value="ECO:0007669"/>
    <property type="project" value="UniProtKB-KW"/>
</dbReference>
<dbReference type="Gene3D" id="3.30.2010.10">
    <property type="entry name" value="Metalloproteases ('zincins'), catalytic domain"/>
    <property type="match status" value="1"/>
</dbReference>
<evidence type="ECO:0000256" key="10">
    <source>
        <dbReference type="RuleBase" id="RU003983"/>
    </source>
</evidence>
<evidence type="ECO:0000313" key="13">
    <source>
        <dbReference type="EMBL" id="MFD1684876.1"/>
    </source>
</evidence>
<accession>A0ABD6DRJ4</accession>
<feature type="domain" description="Peptidase M48" evidence="12">
    <location>
        <begin position="75"/>
        <end position="309"/>
    </location>
</feature>